<reference evidence="2 3" key="1">
    <citation type="journal article" date="2023" name="Sci. Data">
        <title>Genome assembly of the Korean intertidal mud-creeper Batillaria attramentaria.</title>
        <authorList>
            <person name="Patra A.K."/>
            <person name="Ho P.T."/>
            <person name="Jun S."/>
            <person name="Lee S.J."/>
            <person name="Kim Y."/>
            <person name="Won Y.J."/>
        </authorList>
    </citation>
    <scope>NUCLEOTIDE SEQUENCE [LARGE SCALE GENOMIC DNA]</scope>
    <source>
        <strain evidence="2">Wonlab-2016</strain>
    </source>
</reference>
<feature type="region of interest" description="Disordered" evidence="1">
    <location>
        <begin position="1"/>
        <end position="26"/>
    </location>
</feature>
<feature type="compositionally biased region" description="Basic and acidic residues" evidence="1">
    <location>
        <begin position="14"/>
        <end position="26"/>
    </location>
</feature>
<evidence type="ECO:0000313" key="3">
    <source>
        <dbReference type="Proteomes" id="UP001519460"/>
    </source>
</evidence>
<evidence type="ECO:0000256" key="1">
    <source>
        <dbReference type="SAM" id="MobiDB-lite"/>
    </source>
</evidence>
<organism evidence="2 3">
    <name type="scientific">Batillaria attramentaria</name>
    <dbReference type="NCBI Taxonomy" id="370345"/>
    <lineage>
        <taxon>Eukaryota</taxon>
        <taxon>Metazoa</taxon>
        <taxon>Spiralia</taxon>
        <taxon>Lophotrochozoa</taxon>
        <taxon>Mollusca</taxon>
        <taxon>Gastropoda</taxon>
        <taxon>Caenogastropoda</taxon>
        <taxon>Sorbeoconcha</taxon>
        <taxon>Cerithioidea</taxon>
        <taxon>Batillariidae</taxon>
        <taxon>Batillaria</taxon>
    </lineage>
</organism>
<proteinExistence type="predicted"/>
<dbReference type="EMBL" id="JACVVK020000113">
    <property type="protein sequence ID" value="KAK7491595.1"/>
    <property type="molecule type" value="Genomic_DNA"/>
</dbReference>
<sequence>MQVLTRVHLSTPVSRERGGGGEEWMRERKRRCRALISILILSSDKNKIHSMKSRKFTDETELAGQYSKLPVTQLLLPTPQADSLTPPRGTPSETESKVPLNFCE</sequence>
<protein>
    <submittedName>
        <fullName evidence="2">Uncharacterized protein</fullName>
    </submittedName>
</protein>
<feature type="region of interest" description="Disordered" evidence="1">
    <location>
        <begin position="76"/>
        <end position="104"/>
    </location>
</feature>
<name>A0ABD0KX18_9CAEN</name>
<evidence type="ECO:0000313" key="2">
    <source>
        <dbReference type="EMBL" id="KAK7491595.1"/>
    </source>
</evidence>
<comment type="caution">
    <text evidence="2">The sequence shown here is derived from an EMBL/GenBank/DDBJ whole genome shotgun (WGS) entry which is preliminary data.</text>
</comment>
<dbReference type="AlphaFoldDB" id="A0ABD0KX18"/>
<gene>
    <name evidence="2" type="ORF">BaRGS_00017234</name>
</gene>
<dbReference type="Proteomes" id="UP001519460">
    <property type="component" value="Unassembled WGS sequence"/>
</dbReference>
<accession>A0ABD0KX18</accession>
<keyword evidence="3" id="KW-1185">Reference proteome</keyword>